<accession>A0A142CT37</accession>
<dbReference type="OrthoDB" id="95893at2157"/>
<dbReference type="InterPro" id="IPR024453">
    <property type="entry name" value="Peptidase_C92"/>
</dbReference>
<evidence type="ECO:0000313" key="2">
    <source>
        <dbReference type="Proteomes" id="UP000073604"/>
    </source>
</evidence>
<protein>
    <submittedName>
        <fullName evidence="1">Uncharacterized protein</fullName>
    </submittedName>
</protein>
<sequence length="199" mass="22512">MKRAAGILTAIVFVMALFMHPVAASSSKGDANYYHPYPTNIIPGDIVIGHNPVSSIVIPGYWTHTGIVAYYDDYAGDWVVIEAWDDPSAVRMVYLRDFMKRYDTFAVLRVATTDDIRWNAVVFAYYQLGKPYDWGWYTKEVYGDSYYCSELVWAAYMAASGGTVDLDANPGWTLKYLNGVAPQEIYDDDDTYVVYYDSA</sequence>
<keyword evidence="2" id="KW-1185">Reference proteome</keyword>
<organism evidence="1 2">
    <name type="scientific">Thermococcus peptonophilus</name>
    <dbReference type="NCBI Taxonomy" id="53952"/>
    <lineage>
        <taxon>Archaea</taxon>
        <taxon>Methanobacteriati</taxon>
        <taxon>Methanobacteriota</taxon>
        <taxon>Thermococci</taxon>
        <taxon>Thermococcales</taxon>
        <taxon>Thermococcaceae</taxon>
        <taxon>Thermococcus</taxon>
    </lineage>
</organism>
<dbReference type="AlphaFoldDB" id="A0A142CT37"/>
<proteinExistence type="predicted"/>
<reference evidence="2" key="1">
    <citation type="submission" date="2016-03" db="EMBL/GenBank/DDBJ databases">
        <authorList>
            <person name="Oger P.M."/>
        </authorList>
    </citation>
    <scope>NUCLEOTIDE SEQUENCE [LARGE SCALE GENOMIC DNA]</scope>
    <source>
        <strain evidence="2">OG-1</strain>
    </source>
</reference>
<dbReference type="Proteomes" id="UP000073604">
    <property type="component" value="Chromosome"/>
</dbReference>
<evidence type="ECO:0000313" key="1">
    <source>
        <dbReference type="EMBL" id="AMQ17939.1"/>
    </source>
</evidence>
<gene>
    <name evidence="1" type="ORF">A0127_01510</name>
</gene>
<dbReference type="Pfam" id="PF05708">
    <property type="entry name" value="Peptidase_C92"/>
    <property type="match status" value="1"/>
</dbReference>
<name>A0A142CT37_9EURY</name>
<dbReference type="SUPFAM" id="SSF54001">
    <property type="entry name" value="Cysteine proteinases"/>
    <property type="match status" value="1"/>
</dbReference>
<dbReference type="Gene3D" id="3.90.1720.10">
    <property type="entry name" value="endopeptidase domain like (from Nostoc punctiforme)"/>
    <property type="match status" value="1"/>
</dbReference>
<dbReference type="KEGG" id="tpep:A0127_01510"/>
<dbReference type="EMBL" id="CP014750">
    <property type="protein sequence ID" value="AMQ17939.1"/>
    <property type="molecule type" value="Genomic_DNA"/>
</dbReference>
<dbReference type="InterPro" id="IPR038765">
    <property type="entry name" value="Papain-like_cys_pep_sf"/>
</dbReference>